<accession>A0AA40CYL2</accession>
<feature type="region of interest" description="Disordered" evidence="1">
    <location>
        <begin position="63"/>
        <end position="126"/>
    </location>
</feature>
<protein>
    <submittedName>
        <fullName evidence="2">Uncharacterized protein</fullName>
    </submittedName>
</protein>
<organism evidence="2 3">
    <name type="scientific">Cercophora newfieldiana</name>
    <dbReference type="NCBI Taxonomy" id="92897"/>
    <lineage>
        <taxon>Eukaryota</taxon>
        <taxon>Fungi</taxon>
        <taxon>Dikarya</taxon>
        <taxon>Ascomycota</taxon>
        <taxon>Pezizomycotina</taxon>
        <taxon>Sordariomycetes</taxon>
        <taxon>Sordariomycetidae</taxon>
        <taxon>Sordariales</taxon>
        <taxon>Lasiosphaeriaceae</taxon>
        <taxon>Cercophora</taxon>
    </lineage>
</organism>
<sequence length="154" mass="17401">MATTTMMRMDDLVKRWNLALRKTRQMFEQTARRGDIKDTAHQKGEGLFVSKSVQEPTPRRFLGSQVGKEQTTVSVKQEPTIKQAPAERCPWSWAKAPSLPAPAPDQKPSEVISEQREDEAKALSSQVSLRKLTCIPNIYQQKNGRRRPSGIKPS</sequence>
<comment type="caution">
    <text evidence="2">The sequence shown here is derived from an EMBL/GenBank/DDBJ whole genome shotgun (WGS) entry which is preliminary data.</text>
</comment>
<dbReference type="EMBL" id="JAULSV010000001">
    <property type="protein sequence ID" value="KAK0656226.1"/>
    <property type="molecule type" value="Genomic_DNA"/>
</dbReference>
<name>A0AA40CYL2_9PEZI</name>
<dbReference type="AlphaFoldDB" id="A0AA40CYL2"/>
<reference evidence="2" key="1">
    <citation type="submission" date="2023-06" db="EMBL/GenBank/DDBJ databases">
        <title>Genome-scale phylogeny and comparative genomics of the fungal order Sordariales.</title>
        <authorList>
            <consortium name="Lawrence Berkeley National Laboratory"/>
            <person name="Hensen N."/>
            <person name="Bonometti L."/>
            <person name="Westerberg I."/>
            <person name="Brannstrom I.O."/>
            <person name="Guillou S."/>
            <person name="Cros-Aarteil S."/>
            <person name="Calhoun S."/>
            <person name="Haridas S."/>
            <person name="Kuo A."/>
            <person name="Mondo S."/>
            <person name="Pangilinan J."/>
            <person name="Riley R."/>
            <person name="Labutti K."/>
            <person name="Andreopoulos B."/>
            <person name="Lipzen A."/>
            <person name="Chen C."/>
            <person name="Yanf M."/>
            <person name="Daum C."/>
            <person name="Ng V."/>
            <person name="Clum A."/>
            <person name="Steindorff A."/>
            <person name="Ohm R."/>
            <person name="Martin F."/>
            <person name="Silar P."/>
            <person name="Natvig D."/>
            <person name="Lalanne C."/>
            <person name="Gautier V."/>
            <person name="Ament-Velasquez S.L."/>
            <person name="Kruys A."/>
            <person name="Hutchinson M.I."/>
            <person name="Powell A.J."/>
            <person name="Barry K."/>
            <person name="Miller A.N."/>
            <person name="Grigoriev I.V."/>
            <person name="Debuchy R."/>
            <person name="Gladieux P."/>
            <person name="Thoren M.H."/>
            <person name="Johannesson H."/>
        </authorList>
    </citation>
    <scope>NUCLEOTIDE SEQUENCE</scope>
    <source>
        <strain evidence="2">SMH2532-1</strain>
    </source>
</reference>
<dbReference type="Proteomes" id="UP001174936">
    <property type="component" value="Unassembled WGS sequence"/>
</dbReference>
<evidence type="ECO:0000313" key="2">
    <source>
        <dbReference type="EMBL" id="KAK0656226.1"/>
    </source>
</evidence>
<gene>
    <name evidence="2" type="ORF">B0T16DRAFT_451826</name>
</gene>
<feature type="compositionally biased region" description="Polar residues" evidence="1">
    <location>
        <begin position="67"/>
        <end position="77"/>
    </location>
</feature>
<keyword evidence="3" id="KW-1185">Reference proteome</keyword>
<evidence type="ECO:0000256" key="1">
    <source>
        <dbReference type="SAM" id="MobiDB-lite"/>
    </source>
</evidence>
<proteinExistence type="predicted"/>
<evidence type="ECO:0000313" key="3">
    <source>
        <dbReference type="Proteomes" id="UP001174936"/>
    </source>
</evidence>